<keyword evidence="6 9" id="KW-0274">FAD</keyword>
<dbReference type="GO" id="GO:0048038">
    <property type="term" value="F:quinone binding"/>
    <property type="evidence" value="ECO:0007669"/>
    <property type="project" value="UniProtKB-KW"/>
</dbReference>
<reference evidence="13" key="1">
    <citation type="submission" date="2024-07" db="EMBL/GenBank/DDBJ databases">
        <authorList>
            <person name="Biller S.J."/>
        </authorList>
    </citation>
    <scope>NUCLEOTIDE SEQUENCE</scope>
    <source>
        <strain evidence="13">WC2420</strain>
    </source>
</reference>
<dbReference type="InterPro" id="IPR016167">
    <property type="entry name" value="FAD-bd_PCMH_sub1"/>
</dbReference>
<dbReference type="InterPro" id="IPR016172">
    <property type="entry name" value="D-lactate_DH_C-sub1"/>
</dbReference>
<feature type="binding site" evidence="9 11">
    <location>
        <begin position="87"/>
        <end position="88"/>
    </location>
    <ligand>
        <name>FAD</name>
        <dbReference type="ChEBI" id="CHEBI:57692"/>
    </ligand>
</feature>
<dbReference type="NCBIfam" id="NF008387">
    <property type="entry name" value="PRK11183.1"/>
    <property type="match status" value="1"/>
</dbReference>
<dbReference type="GO" id="GO:0031234">
    <property type="term" value="C:extrinsic component of cytoplasmic side of plasma membrane"/>
    <property type="evidence" value="ECO:0007669"/>
    <property type="project" value="UniProtKB-UniRule"/>
</dbReference>
<dbReference type="Gene3D" id="3.30.70.610">
    <property type="entry name" value="D-lactate dehydrogenase, cap domain, subdomain 1"/>
    <property type="match status" value="2"/>
</dbReference>
<dbReference type="EMBL" id="CP165628">
    <property type="protein sequence ID" value="XDU71453.1"/>
    <property type="molecule type" value="Genomic_DNA"/>
</dbReference>
<organism evidence="13">
    <name type="scientific">Rouxiella sp. WC2420</name>
    <dbReference type="NCBI Taxonomy" id="3234145"/>
    <lineage>
        <taxon>Bacteria</taxon>
        <taxon>Pseudomonadati</taxon>
        <taxon>Pseudomonadota</taxon>
        <taxon>Gammaproteobacteria</taxon>
        <taxon>Enterobacterales</taxon>
        <taxon>Yersiniaceae</taxon>
        <taxon>Rouxiella</taxon>
    </lineage>
</organism>
<feature type="domain" description="FAD-binding PCMH-type" evidence="12">
    <location>
        <begin position="45"/>
        <end position="216"/>
    </location>
</feature>
<dbReference type="SUPFAM" id="SSF55103">
    <property type="entry name" value="FAD-linked oxidases, C-terminal domain"/>
    <property type="match status" value="1"/>
</dbReference>
<gene>
    <name evidence="9 13" type="primary">dld</name>
    <name evidence="13" type="ORF">AB3G37_18160</name>
</gene>
<evidence type="ECO:0000259" key="12">
    <source>
        <dbReference type="PROSITE" id="PS51387"/>
    </source>
</evidence>
<comment type="cofactor">
    <cofactor evidence="1 9 10 11">
        <name>FAD</name>
        <dbReference type="ChEBI" id="CHEBI:57692"/>
    </cofactor>
</comment>
<dbReference type="GO" id="GO:0006089">
    <property type="term" value="P:lactate metabolic process"/>
    <property type="evidence" value="ECO:0007669"/>
    <property type="project" value="UniProtKB-UniRule"/>
</dbReference>
<evidence type="ECO:0000256" key="5">
    <source>
        <dbReference type="ARBA" id="ARBA00022719"/>
    </source>
</evidence>
<protein>
    <recommendedName>
        <fullName evidence="9">Quinone-dependent D-lactate dehydrogenase</fullName>
        <ecNumber evidence="9">1.1.5.12</ecNumber>
    </recommendedName>
    <alternativeName>
        <fullName evidence="9">D-lactate dehydrogenase</fullName>
        <shortName evidence="9">D-LDH</shortName>
    </alternativeName>
</protein>
<dbReference type="GO" id="GO:0071949">
    <property type="term" value="F:FAD binding"/>
    <property type="evidence" value="ECO:0007669"/>
    <property type="project" value="InterPro"/>
</dbReference>
<dbReference type="PANTHER" id="PTHR43716:SF1">
    <property type="entry name" value="D-2-HYDROXYGLUTARATE DEHYDROGENASE, MITOCHONDRIAL"/>
    <property type="match status" value="1"/>
</dbReference>
<feature type="binding site" evidence="11">
    <location>
        <position position="260"/>
    </location>
    <ligand>
        <name>FAD</name>
        <dbReference type="ChEBI" id="CHEBI:57692"/>
    </ligand>
</feature>
<dbReference type="GO" id="GO:0004458">
    <property type="term" value="F:D-lactate dehydrogenase (cytochrome) activity"/>
    <property type="evidence" value="ECO:0007669"/>
    <property type="project" value="UniProtKB-UniRule"/>
</dbReference>
<proteinExistence type="inferred from homology"/>
<sequence>MKFQQQSTPADNSAFLEKLKSIVGNRHVLTSESQTERYRKGFRSGGGKALAVVFPQTLLQQWQLLQACVEADKIVIMQAANTGLTEGSTPSGEGYDRDIVIFSTLKLNGIQVINEGKQIIGFPGSTLYELEKRLKPLGREPHSVIGSSCIGASVVGGVCNNSGGSLIKRGPAYTEMALYAQINLQGNLELINHLGIHLGNSPQEILTRLENAEYTEADIEYSELKASDHEYAERVRDVDADTPSRFNADHRRLYEASGCAGKRAIFAVRLDTFEAEAQQQVFYIGTDNTAVLTDLRRSILSEFNNLPVAGEYMHRDIFDITEVYGKDTFIMIDKLGTDKMPDMFTAKGKFDAKANKVPFLPSNFSDRVMQCLSRALPNHLPPRMKKYRDRYEHHLLLKMSGAGIEEAQNFLTHFFADRDGDFFVCSADEGKKAFLHRFAAAGAAVRYHAVHDKEVEDILALDIALRRNDRDWFEVLPPEIDQQLVAKLYYGHFMCHVFHQDYIVKKGADSKALKHKMLEILDAKGAEYPAEHNVGHLYMAKSHLREFYQQADPTNSFNPGIGKTSKLKDWQG</sequence>
<dbReference type="PROSITE" id="PS51387">
    <property type="entry name" value="FAD_PCMH"/>
    <property type="match status" value="1"/>
</dbReference>
<evidence type="ECO:0000256" key="7">
    <source>
        <dbReference type="ARBA" id="ARBA00023002"/>
    </source>
</evidence>
<dbReference type="InterPro" id="IPR016164">
    <property type="entry name" value="FAD-linked_Oxase-like_C"/>
</dbReference>
<dbReference type="AlphaFoldDB" id="A0AB39VPJ7"/>
<keyword evidence="5 9" id="KW-0874">Quinone</keyword>
<evidence type="ECO:0000256" key="8">
    <source>
        <dbReference type="ARBA" id="ARBA00023136"/>
    </source>
</evidence>
<dbReference type="GO" id="GO:0055085">
    <property type="term" value="P:transmembrane transport"/>
    <property type="evidence" value="ECO:0007669"/>
    <property type="project" value="InterPro"/>
</dbReference>
<evidence type="ECO:0000256" key="11">
    <source>
        <dbReference type="PIRSR" id="PIRSR000101-1"/>
    </source>
</evidence>
<feature type="binding site" evidence="9 11">
    <location>
        <position position="265"/>
    </location>
    <ligand>
        <name>FAD</name>
        <dbReference type="ChEBI" id="CHEBI:57692"/>
    </ligand>
</feature>
<dbReference type="PIRSF" id="PIRSF000101">
    <property type="entry name" value="D-lactate_dh"/>
    <property type="match status" value="1"/>
</dbReference>
<keyword evidence="4 9" id="KW-0285">Flavoprotein</keyword>
<keyword evidence="7 9" id="KW-0560">Oxidoreductase</keyword>
<feature type="binding site" evidence="9 11">
    <location>
        <begin position="79"/>
        <end position="83"/>
    </location>
    <ligand>
        <name>FAD</name>
        <dbReference type="ChEBI" id="CHEBI:57692"/>
    </ligand>
</feature>
<keyword evidence="8 9" id="KW-0472">Membrane</keyword>
<dbReference type="InterPro" id="IPR016173">
    <property type="entry name" value="D-lactate_DH_C-sub2"/>
</dbReference>
<dbReference type="FunFam" id="3.30.1370.20:FF:000001">
    <property type="entry name" value="Quinone-dependent D-lactate dehydrogenase"/>
    <property type="match status" value="1"/>
</dbReference>
<dbReference type="InterPro" id="IPR016169">
    <property type="entry name" value="FAD-bd_PCMH_sub2"/>
</dbReference>
<evidence type="ECO:0000256" key="9">
    <source>
        <dbReference type="HAMAP-Rule" id="MF_02092"/>
    </source>
</evidence>
<dbReference type="Pfam" id="PF09330">
    <property type="entry name" value="Lact-deh-memb"/>
    <property type="match status" value="1"/>
</dbReference>
<keyword evidence="2 9" id="KW-1003">Cell membrane</keyword>
<comment type="similarity">
    <text evidence="9">Belongs to the quinone-dependent D-lactate dehydrogenase family.</text>
</comment>
<dbReference type="Pfam" id="PF01565">
    <property type="entry name" value="FAD_binding_4"/>
    <property type="match status" value="1"/>
</dbReference>
<dbReference type="InterPro" id="IPR016166">
    <property type="entry name" value="FAD-bd_PCMH"/>
</dbReference>
<dbReference type="InterPro" id="IPR036318">
    <property type="entry name" value="FAD-bd_PCMH-like_sf"/>
</dbReference>
<dbReference type="GO" id="GO:0102029">
    <property type="term" value="F:D-lactate dehydrogenase (quinone) activity"/>
    <property type="evidence" value="ECO:0007669"/>
    <property type="project" value="UniProtKB-EC"/>
</dbReference>
<dbReference type="InterPro" id="IPR006094">
    <property type="entry name" value="Oxid_FAD_bind_N"/>
</dbReference>
<dbReference type="HAMAP" id="MF_02092">
    <property type="entry name" value="DLDH_Dld"/>
    <property type="match status" value="1"/>
</dbReference>
<dbReference type="Gene3D" id="3.30.1370.20">
    <property type="entry name" value="D-lactate dehydrogenase, cap domain, subdomain 2"/>
    <property type="match status" value="1"/>
</dbReference>
<evidence type="ECO:0000313" key="13">
    <source>
        <dbReference type="EMBL" id="XDU71453.1"/>
    </source>
</evidence>
<keyword evidence="3 9" id="KW-0997">Cell inner membrane</keyword>
<dbReference type="EC" id="1.1.5.12" evidence="9"/>
<dbReference type="RefSeq" id="WP_369788700.1">
    <property type="nucleotide sequence ID" value="NZ_CP165628.1"/>
</dbReference>
<dbReference type="FunFam" id="3.30.43.10:FF:000005">
    <property type="entry name" value="Quinone-dependent D-lactate dehydrogenase"/>
    <property type="match status" value="1"/>
</dbReference>
<feature type="binding site" evidence="9 11">
    <location>
        <position position="163"/>
    </location>
    <ligand>
        <name>FAD</name>
        <dbReference type="ChEBI" id="CHEBI:57692"/>
    </ligand>
</feature>
<name>A0AB39VPJ7_9GAMM</name>
<evidence type="ECO:0000256" key="3">
    <source>
        <dbReference type="ARBA" id="ARBA00022519"/>
    </source>
</evidence>
<dbReference type="InterPro" id="IPR051264">
    <property type="entry name" value="FAD-oxidored/transferase_4"/>
</dbReference>
<dbReference type="GO" id="GO:0022904">
    <property type="term" value="P:respiratory electron transport chain"/>
    <property type="evidence" value="ECO:0007669"/>
    <property type="project" value="InterPro"/>
</dbReference>
<dbReference type="InterPro" id="IPR015409">
    <property type="entry name" value="Lactate_DH_C"/>
</dbReference>
<evidence type="ECO:0000256" key="6">
    <source>
        <dbReference type="ARBA" id="ARBA00022827"/>
    </source>
</evidence>
<feature type="binding site" evidence="9 11">
    <location>
        <position position="146"/>
    </location>
    <ligand>
        <name>FAD</name>
        <dbReference type="ChEBI" id="CHEBI:57692"/>
    </ligand>
</feature>
<dbReference type="SUPFAM" id="SSF56176">
    <property type="entry name" value="FAD-binding/transporter-associated domain-like"/>
    <property type="match status" value="1"/>
</dbReference>
<dbReference type="PANTHER" id="PTHR43716">
    <property type="entry name" value="D-2-HYDROXYGLUTARATE DEHYDROGENASE, MITOCHONDRIAL"/>
    <property type="match status" value="1"/>
</dbReference>
<evidence type="ECO:0000256" key="10">
    <source>
        <dbReference type="PIRNR" id="PIRNR000101"/>
    </source>
</evidence>
<evidence type="ECO:0000256" key="2">
    <source>
        <dbReference type="ARBA" id="ARBA00022475"/>
    </source>
</evidence>
<feature type="binding site" evidence="9 11">
    <location>
        <position position="153"/>
    </location>
    <ligand>
        <name>FAD</name>
        <dbReference type="ChEBI" id="CHEBI:57692"/>
    </ligand>
</feature>
<dbReference type="Gene3D" id="3.30.43.10">
    <property type="entry name" value="Uridine Diphospho-n-acetylenolpyruvylglucosamine Reductase, domain 2"/>
    <property type="match status" value="1"/>
</dbReference>
<dbReference type="InterPro" id="IPR012256">
    <property type="entry name" value="D_lactate_DH"/>
</dbReference>
<evidence type="ECO:0000256" key="1">
    <source>
        <dbReference type="ARBA" id="ARBA00001974"/>
    </source>
</evidence>
<comment type="subcellular location">
    <subcellularLocation>
        <location evidence="9">Cell inner membrane</location>
        <topology evidence="9">Peripheral membrane protein</topology>
        <orientation evidence="9">Cytoplasmic side</orientation>
    </subcellularLocation>
</comment>
<comment type="function">
    <text evidence="9 10">Catalyzes the oxidation of D-lactate to pyruvate.</text>
</comment>
<accession>A0AB39VPJ7</accession>
<comment type="catalytic activity">
    <reaction evidence="9 10">
        <text>(R)-lactate + a quinone = a quinol + pyruvate</text>
        <dbReference type="Rhea" id="RHEA:51468"/>
        <dbReference type="ChEBI" id="CHEBI:15361"/>
        <dbReference type="ChEBI" id="CHEBI:16004"/>
        <dbReference type="ChEBI" id="CHEBI:24646"/>
        <dbReference type="ChEBI" id="CHEBI:132124"/>
        <dbReference type="EC" id="1.1.5.12"/>
    </reaction>
</comment>
<evidence type="ECO:0000256" key="4">
    <source>
        <dbReference type="ARBA" id="ARBA00022630"/>
    </source>
</evidence>
<dbReference type="Gene3D" id="3.30.465.10">
    <property type="match status" value="1"/>
</dbReference>